<dbReference type="Proteomes" id="UP000031512">
    <property type="component" value="Chromosome 3"/>
</dbReference>
<dbReference type="STRING" id="1537102.L0B253"/>
<evidence type="ECO:0000256" key="9">
    <source>
        <dbReference type="SAM" id="MobiDB-lite"/>
    </source>
</evidence>
<evidence type="ECO:0000313" key="11">
    <source>
        <dbReference type="EMBL" id="AFZ81578.1"/>
    </source>
</evidence>
<dbReference type="GO" id="GO:0017056">
    <property type="term" value="F:structural constituent of nuclear pore"/>
    <property type="evidence" value="ECO:0007669"/>
    <property type="project" value="InterPro"/>
</dbReference>
<name>L0B253_THEEQ</name>
<keyword evidence="5" id="KW-0653">Protein transport</keyword>
<keyword evidence="3" id="KW-0813">Transport</keyword>
<gene>
    <name evidence="11" type="ORF">BEWA_009920</name>
</gene>
<feature type="compositionally biased region" description="Polar residues" evidence="9">
    <location>
        <begin position="1"/>
        <end position="19"/>
    </location>
</feature>
<dbReference type="InterPro" id="IPR025574">
    <property type="entry name" value="Nucleoporin_FG_rpt"/>
</dbReference>
<dbReference type="RefSeq" id="XP_004831244.1">
    <property type="nucleotide sequence ID" value="XM_004831187.1"/>
</dbReference>
<evidence type="ECO:0000256" key="8">
    <source>
        <dbReference type="ARBA" id="ARBA00023242"/>
    </source>
</evidence>
<keyword evidence="8" id="KW-0539">Nucleus</keyword>
<reference evidence="11 12" key="1">
    <citation type="journal article" date="2012" name="BMC Genomics">
        <title>Comparative genomic analysis and phylogenetic position of Theileria equi.</title>
        <authorList>
            <person name="Kappmeyer L.S."/>
            <person name="Thiagarajan M."/>
            <person name="Herndon D.R."/>
            <person name="Ramsay J.D."/>
            <person name="Caler E."/>
            <person name="Djikeng A."/>
            <person name="Gillespie J.J."/>
            <person name="Lau A.O."/>
            <person name="Roalson E.H."/>
            <person name="Silva J.C."/>
            <person name="Silva M.G."/>
            <person name="Suarez C.E."/>
            <person name="Ueti M.W."/>
            <person name="Nene V.M."/>
            <person name="Mealey R.H."/>
            <person name="Knowles D.P."/>
            <person name="Brayton K.A."/>
        </authorList>
    </citation>
    <scope>NUCLEOTIDE SEQUENCE [LARGE SCALE GENOMIC DNA]</scope>
    <source>
        <strain evidence="11 12">WA</strain>
    </source>
</reference>
<protein>
    <recommendedName>
        <fullName evidence="10">Peptidase S59 domain-containing protein</fullName>
    </recommendedName>
</protein>
<feature type="region of interest" description="Disordered" evidence="9">
    <location>
        <begin position="1"/>
        <end position="57"/>
    </location>
</feature>
<keyword evidence="12" id="KW-1185">Reference proteome</keyword>
<keyword evidence="7" id="KW-0906">Nuclear pore complex</keyword>
<evidence type="ECO:0000313" key="12">
    <source>
        <dbReference type="Proteomes" id="UP000031512"/>
    </source>
</evidence>
<dbReference type="PANTHER" id="PTHR23198">
    <property type="entry name" value="NUCLEOPORIN"/>
    <property type="match status" value="1"/>
</dbReference>
<dbReference type="GO" id="GO:0006606">
    <property type="term" value="P:protein import into nucleus"/>
    <property type="evidence" value="ECO:0007669"/>
    <property type="project" value="TreeGrafter"/>
</dbReference>
<dbReference type="Gene3D" id="3.30.1610.10">
    <property type="entry name" value="Peptidase S59, nucleoporin"/>
    <property type="match status" value="1"/>
</dbReference>
<dbReference type="GO" id="GO:0008139">
    <property type="term" value="F:nuclear localization sequence binding"/>
    <property type="evidence" value="ECO:0007669"/>
    <property type="project" value="TreeGrafter"/>
</dbReference>
<dbReference type="Pfam" id="PF13634">
    <property type="entry name" value="Nucleoporin_FG"/>
    <property type="match status" value="4"/>
</dbReference>
<dbReference type="EMBL" id="CP001670">
    <property type="protein sequence ID" value="AFZ81578.1"/>
    <property type="molecule type" value="Genomic_DNA"/>
</dbReference>
<evidence type="ECO:0000256" key="7">
    <source>
        <dbReference type="ARBA" id="ARBA00023132"/>
    </source>
</evidence>
<evidence type="ECO:0000256" key="6">
    <source>
        <dbReference type="ARBA" id="ARBA00023010"/>
    </source>
</evidence>
<accession>L0B253</accession>
<dbReference type="eggNOG" id="KOG0845">
    <property type="taxonomic scope" value="Eukaryota"/>
</dbReference>
<dbReference type="PANTHER" id="PTHR23198:SF6">
    <property type="entry name" value="NUCLEAR PORE COMPLEX PROTEIN NUP98-NUP96"/>
    <property type="match status" value="1"/>
</dbReference>
<evidence type="ECO:0000256" key="1">
    <source>
        <dbReference type="ARBA" id="ARBA00004567"/>
    </source>
</evidence>
<dbReference type="InterPro" id="IPR007230">
    <property type="entry name" value="Nup98_auto-Pept-S59_dom"/>
</dbReference>
<keyword evidence="4" id="KW-0509">mRNA transport</keyword>
<keyword evidence="6" id="KW-0811">Translocation</keyword>
<dbReference type="GO" id="GO:0006405">
    <property type="term" value="P:RNA export from nucleus"/>
    <property type="evidence" value="ECO:0007669"/>
    <property type="project" value="TreeGrafter"/>
</dbReference>
<dbReference type="InterPro" id="IPR037665">
    <property type="entry name" value="Nucleoporin_S59-like"/>
</dbReference>
<dbReference type="AlphaFoldDB" id="L0B253"/>
<comment type="subcellular location">
    <subcellularLocation>
        <location evidence="1">Nucleus</location>
        <location evidence="1">Nuclear pore complex</location>
    </subcellularLocation>
</comment>
<feature type="region of interest" description="Disordered" evidence="9">
    <location>
        <begin position="193"/>
        <end position="249"/>
    </location>
</feature>
<evidence type="ECO:0000256" key="3">
    <source>
        <dbReference type="ARBA" id="ARBA00022448"/>
    </source>
</evidence>
<dbReference type="VEuPathDB" id="PiroplasmaDB:BEWA_009920"/>
<dbReference type="KEGG" id="beq:BEWA_009920"/>
<feature type="compositionally biased region" description="Low complexity" evidence="9">
    <location>
        <begin position="26"/>
        <end position="57"/>
    </location>
</feature>
<dbReference type="GO" id="GO:0003723">
    <property type="term" value="F:RNA binding"/>
    <property type="evidence" value="ECO:0007669"/>
    <property type="project" value="TreeGrafter"/>
</dbReference>
<proteinExistence type="inferred from homology"/>
<dbReference type="OrthoDB" id="448516at2759"/>
<sequence length="930" mass="97373">MFGNTRNNSFWSTSGQQNAPLFGNMSGTTTGSTSLFGNTSGTTNTTSGSLFGSNTGTSTSTGLFGTTTNNTTGGLFGSNNATSTTGTGLFGNTTGTSTTTSGGLFGNMSGTTTGSTSLFGNTSGTTNTTAFNQITGNEVATSITTDGDTVNNVAFGQKNSQEEYRWEYYKRNDPNFKSNTTGGLFGSNNATSTTGTGLFGNTTGTSTTTSGGLFGNMSGTTTGSTSLFGNTSGTTNTTSGSLFGSNTGTSTSTGLFGTTTNNTTGGLFGSNNATSTTGTGLFGNTTGTSTTTSGGLFGNMSGTTTGSTSLFGNTSGTTNTTSGSLFGSNTGTSTSTGLFGTTTNNTTGGLFGSNNATSTTGTGLFGNTTGTSTTTSGGLFGNMSGTTTGSTSLFGNTSGTTNTTSGSLFGSNTGTSTSTGLFGTTTNNTTGGLFGSNNATSTTGTGLFGNTTGTSTTTSGGLFGNMSGTTTGSTSLFGNTSGTTNTTSGSLFGSNTGTSTSTGLFGTTTNNTNGQVSKNISRVGNFLLNWDFGAQSPGVASFWSTHIDIPVEAQEHLKKLSELRNKNQLLSHESTISTRANPSHKEIQDRFGLRKILKDLGIQTTRYSLPQQYFEIDSTPTKVINEWSFSTQSNNQMEDKLTEGFSTLPVRGASKNYYSGTEIYTTEKFIPLHNGGINEIESLRFYATAGKLTDLNTESNVPDQIFTFPNFNSDKDLTLDDISQRGRNRGHLDDIYKLKGSNITNEMTALHSEIENTTMDVSTTTNPPTLSKPKYTTKPTIESLQLMNDKQLSEVLDFQIIHDEYGDILWPGYTDLRSLNLDEIIDISYRKITAYSNTAMVHPVGRGLNKDVIITFRGCVPQNFDERQSITSQVSKMEKLKRYTESIGGKFILANFRAGIWTFSLPYFISESEIDKGKHSPFYFEANLAD</sequence>
<feature type="domain" description="Peptidase S59" evidence="10">
    <location>
        <begin position="772"/>
        <end position="908"/>
    </location>
</feature>
<dbReference type="PROSITE" id="PS51434">
    <property type="entry name" value="NUP_C"/>
    <property type="match status" value="1"/>
</dbReference>
<dbReference type="SUPFAM" id="SSF82215">
    <property type="entry name" value="C-terminal autoproteolytic domain of nucleoporin nup98"/>
    <property type="match status" value="1"/>
</dbReference>
<dbReference type="GeneID" id="15805830"/>
<dbReference type="GO" id="GO:0000973">
    <property type="term" value="P:post-transcriptional tethering of RNA polymerase II gene DNA at nuclear periphery"/>
    <property type="evidence" value="ECO:0007669"/>
    <property type="project" value="TreeGrafter"/>
</dbReference>
<dbReference type="InterPro" id="IPR036903">
    <property type="entry name" value="Nup98_auto-Pept-S59_dom_sf"/>
</dbReference>
<evidence type="ECO:0000256" key="4">
    <source>
        <dbReference type="ARBA" id="ARBA00022816"/>
    </source>
</evidence>
<evidence type="ECO:0000256" key="5">
    <source>
        <dbReference type="ARBA" id="ARBA00022927"/>
    </source>
</evidence>
<dbReference type="Pfam" id="PF04096">
    <property type="entry name" value="Nucleoporin2"/>
    <property type="match status" value="1"/>
</dbReference>
<evidence type="ECO:0000256" key="2">
    <source>
        <dbReference type="ARBA" id="ARBA00008926"/>
    </source>
</evidence>
<dbReference type="GO" id="GO:0051028">
    <property type="term" value="P:mRNA transport"/>
    <property type="evidence" value="ECO:0007669"/>
    <property type="project" value="UniProtKB-KW"/>
</dbReference>
<organism evidence="11 12">
    <name type="scientific">Theileria equi strain WA</name>
    <dbReference type="NCBI Taxonomy" id="1537102"/>
    <lineage>
        <taxon>Eukaryota</taxon>
        <taxon>Sar</taxon>
        <taxon>Alveolata</taxon>
        <taxon>Apicomplexa</taxon>
        <taxon>Aconoidasida</taxon>
        <taxon>Piroplasmida</taxon>
        <taxon>Theileriidae</taxon>
        <taxon>Theileria</taxon>
    </lineage>
</organism>
<dbReference type="GO" id="GO:0044614">
    <property type="term" value="C:nuclear pore cytoplasmic filaments"/>
    <property type="evidence" value="ECO:0007669"/>
    <property type="project" value="TreeGrafter"/>
</dbReference>
<evidence type="ECO:0000259" key="10">
    <source>
        <dbReference type="PROSITE" id="PS51434"/>
    </source>
</evidence>
<comment type="similarity">
    <text evidence="2">Belongs to the nucleoporin GLFG family.</text>
</comment>
<dbReference type="GO" id="GO:0034398">
    <property type="term" value="P:telomere tethering at nuclear periphery"/>
    <property type="evidence" value="ECO:0007669"/>
    <property type="project" value="TreeGrafter"/>
</dbReference>